<gene>
    <name evidence="2" type="ORF">GM920_12820</name>
</gene>
<evidence type="ECO:0000256" key="1">
    <source>
        <dbReference type="SAM" id="SignalP"/>
    </source>
</evidence>
<dbReference type="RefSeq" id="WP_182957843.1">
    <property type="nucleotide sequence ID" value="NZ_WNXC01000004.1"/>
</dbReference>
<evidence type="ECO:0000313" key="2">
    <source>
        <dbReference type="EMBL" id="MBB2149784.1"/>
    </source>
</evidence>
<keyword evidence="3" id="KW-1185">Reference proteome</keyword>
<accession>A0ABR6EX21</accession>
<dbReference type="EMBL" id="WNXC01000004">
    <property type="protein sequence ID" value="MBB2149784.1"/>
    <property type="molecule type" value="Genomic_DNA"/>
</dbReference>
<evidence type="ECO:0008006" key="4">
    <source>
        <dbReference type="Google" id="ProtNLM"/>
    </source>
</evidence>
<dbReference type="PANTHER" id="PTHR41244">
    <property type="entry name" value="RHAMNAN SYNTHESIS F"/>
    <property type="match status" value="1"/>
</dbReference>
<dbReference type="Pfam" id="PF14307">
    <property type="entry name" value="Glyco_tran_WbsX"/>
    <property type="match status" value="1"/>
</dbReference>
<keyword evidence="1" id="KW-0732">Signal</keyword>
<protein>
    <recommendedName>
        <fullName evidence="4">Glycosyltransferase WbsX</fullName>
    </recommendedName>
</protein>
<evidence type="ECO:0000313" key="3">
    <source>
        <dbReference type="Proteomes" id="UP000636110"/>
    </source>
</evidence>
<name>A0ABR6EX21_9SPHI</name>
<dbReference type="InterPro" id="IPR032719">
    <property type="entry name" value="WbsX"/>
</dbReference>
<feature type="signal peptide" evidence="1">
    <location>
        <begin position="1"/>
        <end position="25"/>
    </location>
</feature>
<organism evidence="2 3">
    <name type="scientific">Pedobacter gandavensis</name>
    <dbReference type="NCBI Taxonomy" id="2679963"/>
    <lineage>
        <taxon>Bacteria</taxon>
        <taxon>Pseudomonadati</taxon>
        <taxon>Bacteroidota</taxon>
        <taxon>Sphingobacteriia</taxon>
        <taxon>Sphingobacteriales</taxon>
        <taxon>Sphingobacteriaceae</taxon>
        <taxon>Pedobacter</taxon>
    </lineage>
</organism>
<reference evidence="2 3" key="1">
    <citation type="submission" date="2019-11" db="EMBL/GenBank/DDBJ databases">
        <title>Description of Pedobacter sp. LMG 31462T.</title>
        <authorList>
            <person name="Carlier A."/>
            <person name="Qi S."/>
            <person name="Vandamme P."/>
        </authorList>
    </citation>
    <scope>NUCLEOTIDE SEQUENCE [LARGE SCALE GENOMIC DNA]</scope>
    <source>
        <strain evidence="2 3">LMG 31462</strain>
    </source>
</reference>
<proteinExistence type="predicted"/>
<sequence length="361" mass="40710">MKKSIRSIFLIAMALLAVRISPVYGQNNSGAQLKVGAYYFDGWTGKTSHISRSLTENYKERAPIWGWVTSTPQIMRKQVTAAVNANLDFFSFCWYYSDLSKKNLEEPRNNALRLFVNSKDKQGLKFNLLVANHYGYIIGPADWDKVSKVWLDLFEMNAYLKFNEKPLISFLSLKMLMSSFGSAAKIKSALDQLRAAAVDRGLKGVNIGISVAPDEKEIALAKQCGFDVLTGYNYHDQTLINGQSLSPITAISKREKAVWSQFLKFDLPYIPVSTLNWDPRPWDEMNKIKKPSPHFTGYTPASVFQSVQGLRNWVLENNPTKSSDQIAVLYAWNEYGEGAWLTPSGMYKNGLLEAVKKALTN</sequence>
<dbReference type="Proteomes" id="UP000636110">
    <property type="component" value="Unassembled WGS sequence"/>
</dbReference>
<feature type="chain" id="PRO_5045832286" description="Glycosyltransferase WbsX" evidence="1">
    <location>
        <begin position="26"/>
        <end position="361"/>
    </location>
</feature>
<comment type="caution">
    <text evidence="2">The sequence shown here is derived from an EMBL/GenBank/DDBJ whole genome shotgun (WGS) entry which is preliminary data.</text>
</comment>
<dbReference type="Gene3D" id="3.20.20.80">
    <property type="entry name" value="Glycosidases"/>
    <property type="match status" value="1"/>
</dbReference>
<dbReference type="PANTHER" id="PTHR41244:SF1">
    <property type="entry name" value="GLYCOSYLTRANSFERASE"/>
    <property type="match status" value="1"/>
</dbReference>